<keyword evidence="3" id="KW-1185">Reference proteome</keyword>
<dbReference type="EMBL" id="SWCO01000002">
    <property type="protein sequence ID" value="TKB04357.1"/>
    <property type="molecule type" value="Genomic_DNA"/>
</dbReference>
<feature type="domain" description="Guanylate cyclase" evidence="1">
    <location>
        <begin position="54"/>
        <end position="187"/>
    </location>
</feature>
<dbReference type="GO" id="GO:0004383">
    <property type="term" value="F:guanylate cyclase activity"/>
    <property type="evidence" value="ECO:0007669"/>
    <property type="project" value="TreeGrafter"/>
</dbReference>
<evidence type="ECO:0000313" key="3">
    <source>
        <dbReference type="Proteomes" id="UP000305471"/>
    </source>
</evidence>
<evidence type="ECO:0000259" key="1">
    <source>
        <dbReference type="PROSITE" id="PS50125"/>
    </source>
</evidence>
<dbReference type="GO" id="GO:0070482">
    <property type="term" value="P:response to oxygen levels"/>
    <property type="evidence" value="ECO:0007669"/>
    <property type="project" value="TreeGrafter"/>
</dbReference>
<sequence length="270" mass="29609">MDLHNTKGAKNFEPNNPCSPYFDAKRALAFQATKNANIDKKRDISIKHRVPNGVVIFCDLSNYQCLAEQYGDMACTNIVETLFVQFDDIATSLRLTPLKTNGDQYIVVGFVSEDEFADAVLYLATISAIEFALKARNLTSSHTLLVSSSCQLRVGIATGTLIVGPSKRAMKGFDVWGATVNKAAMLEQFTAPSTIAICEKTHDVFATSSDKVDFLLTKNDDALRQDNNTVVSANSTNANESSPITCCTRALNFYKTKIQTKTTLLNAYIC</sequence>
<dbReference type="GO" id="GO:0019934">
    <property type="term" value="P:cGMP-mediated signaling"/>
    <property type="evidence" value="ECO:0007669"/>
    <property type="project" value="TreeGrafter"/>
</dbReference>
<dbReference type="SUPFAM" id="SSF55073">
    <property type="entry name" value="Nucleotide cyclase"/>
    <property type="match status" value="1"/>
</dbReference>
<dbReference type="CDD" id="cd07302">
    <property type="entry name" value="CHD"/>
    <property type="match status" value="1"/>
</dbReference>
<gene>
    <name evidence="2" type="ORF">E5672_06030</name>
</gene>
<dbReference type="GO" id="GO:0004016">
    <property type="term" value="F:adenylate cyclase activity"/>
    <property type="evidence" value="ECO:0007669"/>
    <property type="project" value="UniProtKB-ARBA"/>
</dbReference>
<dbReference type="PANTHER" id="PTHR45655:SF13">
    <property type="entry name" value="SOLUBLE GUANYLATE CYCLASE GCY-32-RELATED"/>
    <property type="match status" value="1"/>
</dbReference>
<dbReference type="InterPro" id="IPR001054">
    <property type="entry name" value="A/G_cyclase"/>
</dbReference>
<dbReference type="PANTHER" id="PTHR45655">
    <property type="entry name" value="GUANYLATE CYCLASE SOLUBLE SUBUNIT BETA-2"/>
    <property type="match status" value="1"/>
</dbReference>
<dbReference type="Proteomes" id="UP000305471">
    <property type="component" value="Unassembled WGS sequence"/>
</dbReference>
<dbReference type="GO" id="GO:0008074">
    <property type="term" value="C:guanylate cyclase complex, soluble"/>
    <property type="evidence" value="ECO:0007669"/>
    <property type="project" value="TreeGrafter"/>
</dbReference>
<dbReference type="Pfam" id="PF00211">
    <property type="entry name" value="Guanylate_cyc"/>
    <property type="match status" value="1"/>
</dbReference>
<dbReference type="RefSeq" id="WP_136781369.1">
    <property type="nucleotide sequence ID" value="NZ_SWCO01000002.1"/>
</dbReference>
<dbReference type="SMART" id="SM00044">
    <property type="entry name" value="CYCc"/>
    <property type="match status" value="1"/>
</dbReference>
<organism evidence="2 3">
    <name type="scientific">Alteromonas portus</name>
    <dbReference type="NCBI Taxonomy" id="2565549"/>
    <lineage>
        <taxon>Bacteria</taxon>
        <taxon>Pseudomonadati</taxon>
        <taxon>Pseudomonadota</taxon>
        <taxon>Gammaproteobacteria</taxon>
        <taxon>Alteromonadales</taxon>
        <taxon>Alteromonadaceae</taxon>
        <taxon>Alteromonas/Salinimonas group</taxon>
        <taxon>Alteromonas</taxon>
    </lineage>
</organism>
<dbReference type="Gene3D" id="3.30.70.1230">
    <property type="entry name" value="Nucleotide cyclase"/>
    <property type="match status" value="1"/>
</dbReference>
<dbReference type="OrthoDB" id="9806704at2"/>
<proteinExistence type="predicted"/>
<reference evidence="2 3" key="1">
    <citation type="submission" date="2019-04" db="EMBL/GenBank/DDBJ databases">
        <title>Alteromonas portus sp. nov., an alginate lyase-excreting marine bacterium.</title>
        <authorList>
            <person name="Huang H."/>
            <person name="Mo K."/>
            <person name="Bao S."/>
        </authorList>
    </citation>
    <scope>NUCLEOTIDE SEQUENCE [LARGE SCALE GENOMIC DNA]</scope>
    <source>
        <strain evidence="2 3">HB161718</strain>
    </source>
</reference>
<accession>A0A4U0ZHT3</accession>
<protein>
    <submittedName>
        <fullName evidence="2">Adenylate/guanylate cyclase domain-containing protein</fullName>
    </submittedName>
</protein>
<evidence type="ECO:0000313" key="2">
    <source>
        <dbReference type="EMBL" id="TKB04357.1"/>
    </source>
</evidence>
<name>A0A4U0ZHT3_9ALTE</name>
<dbReference type="AlphaFoldDB" id="A0A4U0ZHT3"/>
<comment type="caution">
    <text evidence="2">The sequence shown here is derived from an EMBL/GenBank/DDBJ whole genome shotgun (WGS) entry which is preliminary data.</text>
</comment>
<dbReference type="PROSITE" id="PS50125">
    <property type="entry name" value="GUANYLATE_CYCLASE_2"/>
    <property type="match status" value="1"/>
</dbReference>
<dbReference type="InterPro" id="IPR029787">
    <property type="entry name" value="Nucleotide_cyclase"/>
</dbReference>